<dbReference type="AlphaFoldDB" id="A0A2U2BTP1"/>
<keyword evidence="4" id="KW-1185">Reference proteome</keyword>
<feature type="transmembrane region" description="Helical" evidence="1">
    <location>
        <begin position="32"/>
        <end position="53"/>
    </location>
</feature>
<evidence type="ECO:0000313" key="4">
    <source>
        <dbReference type="Proteomes" id="UP000245168"/>
    </source>
</evidence>
<feature type="domain" description="Ancillary SecYEG translocon subunit/Cell division coordinator CpoB TPR" evidence="2">
    <location>
        <begin position="30"/>
        <end position="197"/>
    </location>
</feature>
<keyword evidence="1" id="KW-0812">Transmembrane</keyword>
<gene>
    <name evidence="3" type="ORF">DDZ18_06705</name>
</gene>
<keyword evidence="1" id="KW-0472">Membrane</keyword>
<evidence type="ECO:0000313" key="3">
    <source>
        <dbReference type="EMBL" id="PWE17369.1"/>
    </source>
</evidence>
<protein>
    <recommendedName>
        <fullName evidence="2">Ancillary SecYEG translocon subunit/Cell division coordinator CpoB TPR domain-containing protein</fullName>
    </recommendedName>
</protein>
<dbReference type="EMBL" id="QEXV01000003">
    <property type="protein sequence ID" value="PWE17369.1"/>
    <property type="molecule type" value="Genomic_DNA"/>
</dbReference>
<reference evidence="4" key="1">
    <citation type="submission" date="2018-05" db="EMBL/GenBank/DDBJ databases">
        <authorList>
            <person name="Liu B.-T."/>
        </authorList>
    </citation>
    <scope>NUCLEOTIDE SEQUENCE [LARGE SCALE GENOMIC DNA]</scope>
    <source>
        <strain evidence="4">WD6-1</strain>
    </source>
</reference>
<comment type="caution">
    <text evidence="3">The sequence shown here is derived from an EMBL/GenBank/DDBJ whole genome shotgun (WGS) entry which is preliminary data.</text>
</comment>
<dbReference type="InterPro" id="IPR011990">
    <property type="entry name" value="TPR-like_helical_dom_sf"/>
</dbReference>
<dbReference type="InterPro" id="IPR018704">
    <property type="entry name" value="SecYEG/CpoB_TPR"/>
</dbReference>
<name>A0A2U2BTP1_9PROT</name>
<accession>A0A2U2BTP1</accession>
<evidence type="ECO:0000256" key="1">
    <source>
        <dbReference type="SAM" id="Phobius"/>
    </source>
</evidence>
<dbReference type="Proteomes" id="UP000245168">
    <property type="component" value="Unassembled WGS sequence"/>
</dbReference>
<dbReference type="Pfam" id="PF09976">
    <property type="entry name" value="TPR_21"/>
    <property type="match status" value="1"/>
</dbReference>
<proteinExistence type="predicted"/>
<evidence type="ECO:0000259" key="2">
    <source>
        <dbReference type="Pfam" id="PF09976"/>
    </source>
</evidence>
<dbReference type="Gene3D" id="1.25.40.10">
    <property type="entry name" value="Tetratricopeptide repeat domain"/>
    <property type="match status" value="1"/>
</dbReference>
<keyword evidence="1" id="KW-1133">Transmembrane helix</keyword>
<sequence>MVERRSAALVDIFDEVEEELRHERYQQLLRSWGPWVAGAAAAIVAGVAGYQGYEFWRGGVQSRASDAFIAGQEAFEAGRLDAADEAFATLAEEGPRGYATLALMEGAAIALEQGDAARAAQLYEQAAERAPDRLTRDLARYRGVLAGFDDLSYDDVMLRLEPLMGGDAAFGPLARELAGAAAMREARWEEARSHYELLSLALDGSPNQSRRAREALAYIEQNAPAGTAAADEESDA</sequence>
<organism evidence="3 4">
    <name type="scientific">Marinicauda salina</name>
    <dbReference type="NCBI Taxonomy" id="2135793"/>
    <lineage>
        <taxon>Bacteria</taxon>
        <taxon>Pseudomonadati</taxon>
        <taxon>Pseudomonadota</taxon>
        <taxon>Alphaproteobacteria</taxon>
        <taxon>Maricaulales</taxon>
        <taxon>Maricaulaceae</taxon>
        <taxon>Marinicauda</taxon>
    </lineage>
</organism>